<dbReference type="AlphaFoldDB" id="A0A249MQB0"/>
<dbReference type="Pfam" id="PF01430">
    <property type="entry name" value="HSP33"/>
    <property type="match status" value="1"/>
</dbReference>
<evidence type="ECO:0000313" key="6">
    <source>
        <dbReference type="EMBL" id="ASY43543.1"/>
    </source>
</evidence>
<sequence>MHCRPIPQPGSGGSQGIVILPPHIDHAIGFTIPSRHARGRIVRLGPVLDQVLAAHAYPPPIERLLASALVLAALLGSTLKQAGGQLTLQAQTETGVVRLLVADYKNGELRGYAKFDADRLAELGPDPTLFGLFGKGYLAITFDQSLTGERYQGIVPLDGETLADAAEQYFFQSEQIPSIIRMGTRHDAGQGCIAGGMLIQHLPEGEVGRERLHVRHDHPEWEHVQALGITLGQAELTDETLPLTDIVWRLFHEEPEVRVMEPSPLAKGCRCDIAHIRDVIGRFPAEERVEMAGSDGIIGVDCAFCSRIFPLALDSFTAH</sequence>
<reference evidence="6 7" key="1">
    <citation type="submission" date="2017-08" db="EMBL/GenBank/DDBJ databases">
        <title>Whole Genome Sequence of Sphingobium hydrophobicum C1: Insights into Adaption to the Electronic-waste Contaminated Sediment.</title>
        <authorList>
            <person name="Song D."/>
            <person name="Chen X."/>
            <person name="Xu M."/>
        </authorList>
    </citation>
    <scope>NUCLEOTIDE SEQUENCE [LARGE SCALE GENOMIC DNA]</scope>
    <source>
        <strain evidence="6 7">C1</strain>
    </source>
</reference>
<dbReference type="PIRSF" id="PIRSF005261">
    <property type="entry name" value="Heat_shock_Hsp33"/>
    <property type="match status" value="1"/>
</dbReference>
<dbReference type="SUPFAM" id="SSF118352">
    <property type="entry name" value="HSP33 redox switch-like"/>
    <property type="match status" value="1"/>
</dbReference>
<dbReference type="EMBL" id="CP022745">
    <property type="protein sequence ID" value="ASY43543.1"/>
    <property type="molecule type" value="Genomic_DNA"/>
</dbReference>
<dbReference type="GO" id="GO:0042026">
    <property type="term" value="P:protein refolding"/>
    <property type="evidence" value="ECO:0007669"/>
    <property type="project" value="TreeGrafter"/>
</dbReference>
<evidence type="ECO:0000256" key="1">
    <source>
        <dbReference type="ARBA" id="ARBA00022490"/>
    </source>
</evidence>
<keyword evidence="2" id="KW-0862">Zinc</keyword>
<evidence type="ECO:0000313" key="7">
    <source>
        <dbReference type="Proteomes" id="UP000217141"/>
    </source>
</evidence>
<dbReference type="RefSeq" id="WP_086485762.1">
    <property type="nucleotide sequence ID" value="NZ_CP022745.1"/>
</dbReference>
<keyword evidence="1" id="KW-0963">Cytoplasm</keyword>
<evidence type="ECO:0000256" key="2">
    <source>
        <dbReference type="ARBA" id="ARBA00022833"/>
    </source>
</evidence>
<name>A0A249MQB0_SPHXE</name>
<dbReference type="InterPro" id="IPR016153">
    <property type="entry name" value="Heat_shock_Hsp33_N"/>
</dbReference>
<keyword evidence="5" id="KW-0676">Redox-active center</keyword>
<dbReference type="PANTHER" id="PTHR30111">
    <property type="entry name" value="33 KDA CHAPERONIN"/>
    <property type="match status" value="1"/>
</dbReference>
<dbReference type="GO" id="GO:0044183">
    <property type="term" value="F:protein folding chaperone"/>
    <property type="evidence" value="ECO:0007669"/>
    <property type="project" value="TreeGrafter"/>
</dbReference>
<dbReference type="InterPro" id="IPR023212">
    <property type="entry name" value="Hsp33_helix_hairpin_bin_dom_sf"/>
</dbReference>
<evidence type="ECO:0000256" key="4">
    <source>
        <dbReference type="ARBA" id="ARBA00023186"/>
    </source>
</evidence>
<organism evidence="6 7">
    <name type="scientific">Sphingobium xenophagum</name>
    <dbReference type="NCBI Taxonomy" id="121428"/>
    <lineage>
        <taxon>Bacteria</taxon>
        <taxon>Pseudomonadati</taxon>
        <taxon>Pseudomonadota</taxon>
        <taxon>Alphaproteobacteria</taxon>
        <taxon>Sphingomonadales</taxon>
        <taxon>Sphingomonadaceae</taxon>
        <taxon>Sphingobium</taxon>
    </lineage>
</organism>
<dbReference type="CDD" id="cd00498">
    <property type="entry name" value="Hsp33"/>
    <property type="match status" value="1"/>
</dbReference>
<protein>
    <submittedName>
        <fullName evidence="6">Molecular chaperone Hsp33</fullName>
    </submittedName>
</protein>
<accession>A0A249MQB0</accession>
<evidence type="ECO:0000256" key="5">
    <source>
        <dbReference type="ARBA" id="ARBA00023284"/>
    </source>
</evidence>
<dbReference type="Gene3D" id="1.10.287.480">
    <property type="entry name" value="helix hairpin bin"/>
    <property type="match status" value="1"/>
</dbReference>
<dbReference type="Proteomes" id="UP000217141">
    <property type="component" value="Chromosome I"/>
</dbReference>
<dbReference type="PANTHER" id="PTHR30111:SF1">
    <property type="entry name" value="33 KDA CHAPERONIN"/>
    <property type="match status" value="1"/>
</dbReference>
<evidence type="ECO:0000256" key="3">
    <source>
        <dbReference type="ARBA" id="ARBA00023157"/>
    </source>
</evidence>
<dbReference type="GO" id="GO:0005737">
    <property type="term" value="C:cytoplasm"/>
    <property type="evidence" value="ECO:0007669"/>
    <property type="project" value="InterPro"/>
</dbReference>
<dbReference type="KEGG" id="shyd:CJD35_03040"/>
<dbReference type="InterPro" id="IPR000397">
    <property type="entry name" value="Heat_shock_Hsp33"/>
</dbReference>
<dbReference type="Gene3D" id="3.55.30.10">
    <property type="entry name" value="Hsp33 domain"/>
    <property type="match status" value="1"/>
</dbReference>
<gene>
    <name evidence="6" type="ORF">CJD35_03040</name>
</gene>
<proteinExistence type="predicted"/>
<dbReference type="SUPFAM" id="SSF64397">
    <property type="entry name" value="Hsp33 domain"/>
    <property type="match status" value="1"/>
</dbReference>
<keyword evidence="3" id="KW-1015">Disulfide bond</keyword>
<dbReference type="GO" id="GO:0051082">
    <property type="term" value="F:unfolded protein binding"/>
    <property type="evidence" value="ECO:0007669"/>
    <property type="project" value="InterPro"/>
</dbReference>
<keyword evidence="4" id="KW-0143">Chaperone</keyword>
<dbReference type="InterPro" id="IPR016154">
    <property type="entry name" value="Heat_shock_Hsp33_C"/>
</dbReference>